<dbReference type="Gene3D" id="1.10.1200.10">
    <property type="entry name" value="ACP-like"/>
    <property type="match status" value="1"/>
</dbReference>
<dbReference type="GO" id="GO:0044550">
    <property type="term" value="P:secondary metabolite biosynthetic process"/>
    <property type="evidence" value="ECO:0007669"/>
    <property type="project" value="TreeGrafter"/>
</dbReference>
<dbReference type="FunFam" id="1.10.1200.10:FF:000005">
    <property type="entry name" value="Nonribosomal peptide synthetase 1"/>
    <property type="match status" value="1"/>
</dbReference>
<dbReference type="EMBL" id="JAEPRQ010000002">
    <property type="protein sequence ID" value="MBK4215984.1"/>
    <property type="molecule type" value="Genomic_DNA"/>
</dbReference>
<dbReference type="InterPro" id="IPR006162">
    <property type="entry name" value="Ppantetheine_attach_site"/>
</dbReference>
<dbReference type="GO" id="GO:0031177">
    <property type="term" value="F:phosphopantetheine binding"/>
    <property type="evidence" value="ECO:0007669"/>
    <property type="project" value="InterPro"/>
</dbReference>
<dbReference type="Gene3D" id="3.30.559.30">
    <property type="entry name" value="Nonribosomal peptide synthetase, condensation domain"/>
    <property type="match status" value="1"/>
</dbReference>
<gene>
    <name evidence="6" type="ORF">JJJ17_08615</name>
</gene>
<reference evidence="6" key="1">
    <citation type="submission" date="2021-01" db="EMBL/GenBank/DDBJ databases">
        <title>Paracoccus amoyensis sp. nov., isolated from the surface seawater along the coast of Xiamen Island, China.</title>
        <authorList>
            <person name="Lyu L."/>
        </authorList>
    </citation>
    <scope>NUCLEOTIDE SEQUENCE</scope>
    <source>
        <strain evidence="6">MJ17</strain>
    </source>
</reference>
<dbReference type="Pfam" id="PF00550">
    <property type="entry name" value="PP-binding"/>
    <property type="match status" value="1"/>
</dbReference>
<dbReference type="AlphaFoldDB" id="A0A934W0P4"/>
<evidence type="ECO:0000313" key="7">
    <source>
        <dbReference type="Proteomes" id="UP000640485"/>
    </source>
</evidence>
<dbReference type="GO" id="GO:0043041">
    <property type="term" value="P:amino acid activation for nonribosomal peptide biosynthetic process"/>
    <property type="evidence" value="ECO:0007669"/>
    <property type="project" value="TreeGrafter"/>
</dbReference>
<dbReference type="Gene3D" id="3.30.559.10">
    <property type="entry name" value="Chloramphenicol acetyltransferase-like domain"/>
    <property type="match status" value="1"/>
</dbReference>
<evidence type="ECO:0000256" key="2">
    <source>
        <dbReference type="ARBA" id="ARBA00022450"/>
    </source>
</evidence>
<dbReference type="InterPro" id="IPR001242">
    <property type="entry name" value="Condensation_dom"/>
</dbReference>
<comment type="caution">
    <text evidence="6">The sequence shown here is derived from an EMBL/GenBank/DDBJ whole genome shotgun (WGS) entry which is preliminary data.</text>
</comment>
<evidence type="ECO:0000259" key="5">
    <source>
        <dbReference type="PROSITE" id="PS50075"/>
    </source>
</evidence>
<evidence type="ECO:0000256" key="3">
    <source>
        <dbReference type="ARBA" id="ARBA00022553"/>
    </source>
</evidence>
<dbReference type="CDD" id="cd19543">
    <property type="entry name" value="DCL_NRPS"/>
    <property type="match status" value="1"/>
</dbReference>
<evidence type="ECO:0000256" key="1">
    <source>
        <dbReference type="ARBA" id="ARBA00001957"/>
    </source>
</evidence>
<dbReference type="SMART" id="SM00823">
    <property type="entry name" value="PKS_PP"/>
    <property type="match status" value="1"/>
</dbReference>
<keyword evidence="7" id="KW-1185">Reference proteome</keyword>
<dbReference type="SUPFAM" id="SSF52777">
    <property type="entry name" value="CoA-dependent acyltransferases"/>
    <property type="match status" value="2"/>
</dbReference>
<keyword evidence="4" id="KW-0436">Ligase</keyword>
<dbReference type="InterPro" id="IPR036736">
    <property type="entry name" value="ACP-like_sf"/>
</dbReference>
<accession>A0A934W0P4</accession>
<keyword evidence="2" id="KW-0596">Phosphopantetheine</keyword>
<dbReference type="Pfam" id="PF00668">
    <property type="entry name" value="Condensation"/>
    <property type="match status" value="1"/>
</dbReference>
<dbReference type="SUPFAM" id="SSF47336">
    <property type="entry name" value="ACP-like"/>
    <property type="match status" value="1"/>
</dbReference>
<dbReference type="GO" id="GO:0003824">
    <property type="term" value="F:catalytic activity"/>
    <property type="evidence" value="ECO:0007669"/>
    <property type="project" value="InterPro"/>
</dbReference>
<comment type="cofactor">
    <cofactor evidence="1">
        <name>pantetheine 4'-phosphate</name>
        <dbReference type="ChEBI" id="CHEBI:47942"/>
    </cofactor>
</comment>
<dbReference type="PROSITE" id="PS00012">
    <property type="entry name" value="PHOSPHOPANTETHEINE"/>
    <property type="match status" value="1"/>
</dbReference>
<dbReference type="InterPro" id="IPR020806">
    <property type="entry name" value="PKS_PP-bd"/>
</dbReference>
<evidence type="ECO:0000313" key="6">
    <source>
        <dbReference type="EMBL" id="MBK4215984.1"/>
    </source>
</evidence>
<evidence type="ECO:0000256" key="4">
    <source>
        <dbReference type="ARBA" id="ARBA00022598"/>
    </source>
</evidence>
<dbReference type="Proteomes" id="UP000640485">
    <property type="component" value="Unassembled WGS sequence"/>
</dbReference>
<protein>
    <recommendedName>
        <fullName evidence="5">Carrier domain-containing protein</fullName>
    </recommendedName>
</protein>
<dbReference type="GO" id="GO:0005829">
    <property type="term" value="C:cytosol"/>
    <property type="evidence" value="ECO:0007669"/>
    <property type="project" value="TreeGrafter"/>
</dbReference>
<dbReference type="PANTHER" id="PTHR45527:SF11">
    <property type="entry name" value="NONRIBOSOMAL PEPTIDE SYNTHETASE 5"/>
    <property type="match status" value="1"/>
</dbReference>
<dbReference type="RefSeq" id="WP_200685447.1">
    <property type="nucleotide sequence ID" value="NZ_JAEPRQ010000002.1"/>
</dbReference>
<proteinExistence type="predicted"/>
<dbReference type="InterPro" id="IPR023213">
    <property type="entry name" value="CAT-like_dom_sf"/>
</dbReference>
<name>A0A934W0P4_9RHOB</name>
<keyword evidence="3" id="KW-0597">Phosphoprotein</keyword>
<sequence>MAETEDAARRRNIENIYPLAPLQEGILFHTLMAPGSSGVYMPQIAFHLSGRIDATRLRAAWEQVLARHSALRSSIHWEERDEPFQVVYRQLPLPWEELDWQGQDAAANLAALFEANRARPFDLRRPPLMRLSFARIAEDRQVLVLCHHHIILDGWSQARMLEDVMAIYHGQTLPEPRPYADYIRWLKRQDKPASLAFWRDYLAGTPGASLAFGDAGRQPQFRRGEWPFPDPLARQVTNFCATKGVTLNTLLQGVLGLVIAERLGRTDVLFGAATAGRPASLPGAMQMVGLFLNALPVRIRLDPGQAVGTWLRDLQAQQAAAIEHEHVALREIQGNMGTLFDCLLVVENYPVTAGDGLSDIRLDRIEFDEWTHFPLTLLVAPASAGMKLILRHDETVIPEAQMLAFLDRFTALLDAVTARPETPVLELVGALAQAEAASASRIAERHDRRPAETATEKALASIWAEVLKSPLPLASDNFFAIGGHSLLAAKVATRIRRDLGIETGVRAVFDHPVLADLAAHLDGSTVEGEMVVEF</sequence>
<feature type="domain" description="Carrier" evidence="5">
    <location>
        <begin position="450"/>
        <end position="525"/>
    </location>
</feature>
<dbReference type="InterPro" id="IPR009081">
    <property type="entry name" value="PP-bd_ACP"/>
</dbReference>
<organism evidence="6 7">
    <name type="scientific">Paracoccus caeni</name>
    <dbReference type="NCBI Taxonomy" id="657651"/>
    <lineage>
        <taxon>Bacteria</taxon>
        <taxon>Pseudomonadati</taxon>
        <taxon>Pseudomonadota</taxon>
        <taxon>Alphaproteobacteria</taxon>
        <taxon>Rhodobacterales</taxon>
        <taxon>Paracoccaceae</taxon>
        <taxon>Paracoccus</taxon>
    </lineage>
</organism>
<dbReference type="PROSITE" id="PS50075">
    <property type="entry name" value="CARRIER"/>
    <property type="match status" value="1"/>
</dbReference>
<dbReference type="PANTHER" id="PTHR45527">
    <property type="entry name" value="NONRIBOSOMAL PEPTIDE SYNTHETASE"/>
    <property type="match status" value="1"/>
</dbReference>